<evidence type="ECO:0000256" key="7">
    <source>
        <dbReference type="ARBA" id="ARBA00022779"/>
    </source>
</evidence>
<dbReference type="Proteomes" id="UP000239415">
    <property type="component" value="Unassembled WGS sequence"/>
</dbReference>
<comment type="subcellular location">
    <subcellularLocation>
        <location evidence="2">Cell membrane</location>
        <topology evidence="2">Single-pass membrane protein</topology>
    </subcellularLocation>
</comment>
<evidence type="ECO:0000256" key="2">
    <source>
        <dbReference type="ARBA" id="ARBA00004162"/>
    </source>
</evidence>
<sequence length="153" mass="16492">MADEKDTAAEAPKKSNKMLMVVIAMALVILGGGGAGAFFMLRGDSASAAEEKPVKGAVVAIDSALTVNLADGHYLKFGFALQMTEAAGHEEIDTSQALNLAIEQYTGRPIAELSTEEGRNKLKAELLEKIEKAYEVEEKQMVMDLYFTSFVTQ</sequence>
<evidence type="ECO:0000313" key="12">
    <source>
        <dbReference type="Proteomes" id="UP000239415"/>
    </source>
</evidence>
<dbReference type="GO" id="GO:0005886">
    <property type="term" value="C:plasma membrane"/>
    <property type="evidence" value="ECO:0007669"/>
    <property type="project" value="UniProtKB-SubCell"/>
</dbReference>
<dbReference type="PANTHER" id="PTHR35091">
    <property type="entry name" value="FLAGELLAR PROTEIN FLIL"/>
    <property type="match status" value="1"/>
</dbReference>
<evidence type="ECO:0000256" key="5">
    <source>
        <dbReference type="ARBA" id="ARBA00022500"/>
    </source>
</evidence>
<keyword evidence="5 10" id="KW-0145">Chemotaxis</keyword>
<keyword evidence="6 10" id="KW-0812">Transmembrane</keyword>
<comment type="similarity">
    <text evidence="3 10">Belongs to the FliL family.</text>
</comment>
<organism evidence="11 12">
    <name type="scientific">Actinoplanes italicus</name>
    <dbReference type="NCBI Taxonomy" id="113567"/>
    <lineage>
        <taxon>Bacteria</taxon>
        <taxon>Bacillati</taxon>
        <taxon>Actinomycetota</taxon>
        <taxon>Actinomycetes</taxon>
        <taxon>Micromonosporales</taxon>
        <taxon>Micromonosporaceae</taxon>
        <taxon>Actinoplanes</taxon>
    </lineage>
</organism>
<evidence type="ECO:0000256" key="3">
    <source>
        <dbReference type="ARBA" id="ARBA00008281"/>
    </source>
</evidence>
<keyword evidence="9 10" id="KW-0472">Membrane</keyword>
<name>A0A2T0KL27_9ACTN</name>
<dbReference type="InterPro" id="IPR005503">
    <property type="entry name" value="FliL"/>
</dbReference>
<evidence type="ECO:0000256" key="9">
    <source>
        <dbReference type="ARBA" id="ARBA00023136"/>
    </source>
</evidence>
<evidence type="ECO:0000256" key="6">
    <source>
        <dbReference type="ARBA" id="ARBA00022692"/>
    </source>
</evidence>
<comment type="caution">
    <text evidence="11">The sequence shown here is derived from an EMBL/GenBank/DDBJ whole genome shotgun (WGS) entry which is preliminary data.</text>
</comment>
<evidence type="ECO:0000256" key="4">
    <source>
        <dbReference type="ARBA" id="ARBA00022475"/>
    </source>
</evidence>
<feature type="transmembrane region" description="Helical" evidence="10">
    <location>
        <begin position="20"/>
        <end position="41"/>
    </location>
</feature>
<keyword evidence="4 10" id="KW-1003">Cell membrane</keyword>
<keyword evidence="11" id="KW-0282">Flagellum</keyword>
<protein>
    <recommendedName>
        <fullName evidence="10">Flagellar protein FliL</fullName>
    </recommendedName>
</protein>
<keyword evidence="11" id="KW-0969">Cilium</keyword>
<keyword evidence="12" id="KW-1185">Reference proteome</keyword>
<gene>
    <name evidence="11" type="ORF">CLV67_10297</name>
</gene>
<dbReference type="RefSeq" id="WP_106315846.1">
    <property type="nucleotide sequence ID" value="NZ_BOMO01000016.1"/>
</dbReference>
<evidence type="ECO:0000256" key="1">
    <source>
        <dbReference type="ARBA" id="ARBA00002254"/>
    </source>
</evidence>
<keyword evidence="7 10" id="KW-0283">Flagellar rotation</keyword>
<dbReference type="Pfam" id="PF03748">
    <property type="entry name" value="FliL"/>
    <property type="match status" value="1"/>
</dbReference>
<dbReference type="GO" id="GO:0006935">
    <property type="term" value="P:chemotaxis"/>
    <property type="evidence" value="ECO:0007669"/>
    <property type="project" value="UniProtKB-KW"/>
</dbReference>
<comment type="function">
    <text evidence="1 10">Controls the rotational direction of flagella during chemotaxis.</text>
</comment>
<proteinExistence type="inferred from homology"/>
<dbReference type="AlphaFoldDB" id="A0A2T0KL27"/>
<dbReference type="GO" id="GO:0009425">
    <property type="term" value="C:bacterial-type flagellum basal body"/>
    <property type="evidence" value="ECO:0007669"/>
    <property type="project" value="InterPro"/>
</dbReference>
<reference evidence="11 12" key="1">
    <citation type="submission" date="2018-03" db="EMBL/GenBank/DDBJ databases">
        <title>Genomic Encyclopedia of Archaeal and Bacterial Type Strains, Phase II (KMG-II): from individual species to whole genera.</title>
        <authorList>
            <person name="Goeker M."/>
        </authorList>
    </citation>
    <scope>NUCLEOTIDE SEQUENCE [LARGE SCALE GENOMIC DNA]</scope>
    <source>
        <strain evidence="11 12">DSM 43146</strain>
    </source>
</reference>
<keyword evidence="11" id="KW-0966">Cell projection</keyword>
<evidence type="ECO:0000256" key="8">
    <source>
        <dbReference type="ARBA" id="ARBA00022989"/>
    </source>
</evidence>
<evidence type="ECO:0000256" key="10">
    <source>
        <dbReference type="RuleBase" id="RU364125"/>
    </source>
</evidence>
<keyword evidence="8 10" id="KW-1133">Transmembrane helix</keyword>
<accession>A0A2T0KL27</accession>
<dbReference type="EMBL" id="PVMZ01000002">
    <property type="protein sequence ID" value="PRX24322.1"/>
    <property type="molecule type" value="Genomic_DNA"/>
</dbReference>
<dbReference type="GO" id="GO:0071978">
    <property type="term" value="P:bacterial-type flagellum-dependent swarming motility"/>
    <property type="evidence" value="ECO:0007669"/>
    <property type="project" value="TreeGrafter"/>
</dbReference>
<evidence type="ECO:0000313" key="11">
    <source>
        <dbReference type="EMBL" id="PRX24322.1"/>
    </source>
</evidence>
<dbReference type="OrthoDB" id="3537056at2"/>
<dbReference type="PANTHER" id="PTHR35091:SF2">
    <property type="entry name" value="FLAGELLAR PROTEIN FLIL"/>
    <property type="match status" value="1"/>
</dbReference>